<keyword evidence="1" id="KW-0472">Membrane</keyword>
<keyword evidence="1" id="KW-1133">Transmembrane helix</keyword>
<feature type="transmembrane region" description="Helical" evidence="1">
    <location>
        <begin position="9"/>
        <end position="27"/>
    </location>
</feature>
<evidence type="ECO:0000256" key="1">
    <source>
        <dbReference type="SAM" id="Phobius"/>
    </source>
</evidence>
<reference evidence="2 3" key="1">
    <citation type="journal article" date="2016" name="Nat. Commun.">
        <title>Thousands of microbial genomes shed light on interconnected biogeochemical processes in an aquifer system.</title>
        <authorList>
            <person name="Anantharaman K."/>
            <person name="Brown C.T."/>
            <person name="Hug L.A."/>
            <person name="Sharon I."/>
            <person name="Castelle C.J."/>
            <person name="Probst A.J."/>
            <person name="Thomas B.C."/>
            <person name="Singh A."/>
            <person name="Wilkins M.J."/>
            <person name="Karaoz U."/>
            <person name="Brodie E.L."/>
            <person name="Williams K.H."/>
            <person name="Hubbard S.S."/>
            <person name="Banfield J.F."/>
        </authorList>
    </citation>
    <scope>NUCLEOTIDE SEQUENCE [LARGE SCALE GENOMIC DNA]</scope>
</reference>
<accession>A0A1F4UCB0</accession>
<protein>
    <submittedName>
        <fullName evidence="2">Uncharacterized protein</fullName>
    </submittedName>
</protein>
<sequence length="202" mass="22598">MRSIKINKVAAIGMMMVTAIGIIWAHGLTVKRPMPHGGSPPMGVITSLDAQISIPFMPKVGEVFDVTLTVQCNKNFEKLRFGPAYTAIFTVSKGVEIIEGKEQKFYGYMRKDEIKQFKAKIMIKEPVSLVSIYGGISAPIWGPQGIGCEMFLIDEITGQYGTKEEYEKQLHQQAEWWYDHAGEFTNDPVTFDCAAENRKIIG</sequence>
<comment type="caution">
    <text evidence="2">The sequence shown here is derived from an EMBL/GenBank/DDBJ whole genome shotgun (WGS) entry which is preliminary data.</text>
</comment>
<dbReference type="AlphaFoldDB" id="A0A1F4UCB0"/>
<gene>
    <name evidence="2" type="ORF">A2Y85_04815</name>
</gene>
<dbReference type="EMBL" id="MEUM01000064">
    <property type="protein sequence ID" value="OGC42490.1"/>
    <property type="molecule type" value="Genomic_DNA"/>
</dbReference>
<name>A0A1F4UCB0_UNCW3</name>
<dbReference type="Proteomes" id="UP000177025">
    <property type="component" value="Unassembled WGS sequence"/>
</dbReference>
<organism evidence="2 3">
    <name type="scientific">candidate division WOR-3 bacterium RBG_13_43_14</name>
    <dbReference type="NCBI Taxonomy" id="1802590"/>
    <lineage>
        <taxon>Bacteria</taxon>
        <taxon>Bacteria division WOR-3</taxon>
    </lineage>
</organism>
<evidence type="ECO:0000313" key="3">
    <source>
        <dbReference type="Proteomes" id="UP000177025"/>
    </source>
</evidence>
<keyword evidence="1" id="KW-0812">Transmembrane</keyword>
<evidence type="ECO:0000313" key="2">
    <source>
        <dbReference type="EMBL" id="OGC42490.1"/>
    </source>
</evidence>
<proteinExistence type="predicted"/>